<dbReference type="EMBL" id="FMAU01000001">
    <property type="protein sequence ID" value="SCB91992.1"/>
    <property type="molecule type" value="Genomic_DNA"/>
</dbReference>
<dbReference type="RefSeq" id="WP_058297932.1">
    <property type="nucleotide sequence ID" value="NZ_FMAU01000001.1"/>
</dbReference>
<dbReference type="InterPro" id="IPR026838">
    <property type="entry name" value="YheC/D"/>
</dbReference>
<dbReference type="SUPFAM" id="SSF56059">
    <property type="entry name" value="Glutathione synthetase ATP-binding domain-like"/>
    <property type="match status" value="1"/>
</dbReference>
<protein>
    <submittedName>
        <fullName evidence="1">YheC/D like ATP-grasp</fullName>
    </submittedName>
</protein>
<proteinExistence type="predicted"/>
<evidence type="ECO:0000313" key="2">
    <source>
        <dbReference type="Proteomes" id="UP000181997"/>
    </source>
</evidence>
<dbReference type="AlphaFoldDB" id="A0A0V8HMW4"/>
<name>A0A0V8HMW4_9BACI</name>
<dbReference type="Gene3D" id="3.30.470.20">
    <property type="entry name" value="ATP-grasp fold, B domain"/>
    <property type="match status" value="1"/>
</dbReference>
<evidence type="ECO:0000313" key="1">
    <source>
        <dbReference type="EMBL" id="SCB91992.1"/>
    </source>
</evidence>
<dbReference type="Pfam" id="PF14398">
    <property type="entry name" value="ATPgrasp_YheCD"/>
    <property type="match status" value="1"/>
</dbReference>
<organism evidence="1 2">
    <name type="scientific">[Bacillus] enclensis</name>
    <dbReference type="NCBI Taxonomy" id="1402860"/>
    <lineage>
        <taxon>Bacteria</taxon>
        <taxon>Bacillati</taxon>
        <taxon>Bacillota</taxon>
        <taxon>Bacilli</taxon>
        <taxon>Bacillales</taxon>
        <taxon>Bacillaceae</taxon>
        <taxon>Rossellomorea</taxon>
    </lineage>
</organism>
<reference evidence="2" key="1">
    <citation type="submission" date="2016-08" db="EMBL/GenBank/DDBJ databases">
        <authorList>
            <person name="Varghese N."/>
            <person name="Submissions Spin"/>
        </authorList>
    </citation>
    <scope>NUCLEOTIDE SEQUENCE [LARGE SCALE GENOMIC DNA]</scope>
    <source>
        <strain evidence="2">SGD-1123</strain>
    </source>
</reference>
<keyword evidence="2" id="KW-1185">Reference proteome</keyword>
<gene>
    <name evidence="1" type="ORF">GA0061094_1406</name>
</gene>
<dbReference type="Proteomes" id="UP000181997">
    <property type="component" value="Unassembled WGS sequence"/>
</dbReference>
<sequence>MGISTGKWKKYQLMKKNEKLSQYLPETYLLNENTFWHTIGKYGAVMIKPTKGYMGKGIVQVASKGKEQYEFHVLEKSYVVEGREKTFEHLLKDYCLKKHYIVQQKIPLVTVKGAPYDLRVMVQRRKNQYDWTVTGKLAKVAAKGFVLTNYPKYLITAEEAIKHSSFKAPRSHLHEEIDRISVLTAEYLSDYYTNTRTFGLDIGLDDQANIWIIEANLAPSVSIFKALKNEEVYKRILKYRRG</sequence>
<accession>A0A0V8HMW4</accession>